<dbReference type="GO" id="GO:0000287">
    <property type="term" value="F:magnesium ion binding"/>
    <property type="evidence" value="ECO:0007669"/>
    <property type="project" value="UniProtKB-UniRule"/>
</dbReference>
<evidence type="ECO:0000259" key="6">
    <source>
        <dbReference type="Pfam" id="PF00692"/>
    </source>
</evidence>
<dbReference type="GO" id="GO:0004170">
    <property type="term" value="F:dUTP diphosphatase activity"/>
    <property type="evidence" value="ECO:0007669"/>
    <property type="project" value="UniProtKB-UniRule"/>
</dbReference>
<dbReference type="Proteomes" id="UP001152799">
    <property type="component" value="Chromosome 9"/>
</dbReference>
<proteinExistence type="inferred from homology"/>
<dbReference type="InterPro" id="IPR029054">
    <property type="entry name" value="dUTPase-like"/>
</dbReference>
<evidence type="ECO:0000256" key="4">
    <source>
        <dbReference type="ARBA" id="ARBA00023080"/>
    </source>
</evidence>
<evidence type="ECO:0000256" key="5">
    <source>
        <dbReference type="RuleBase" id="RU367024"/>
    </source>
</evidence>
<comment type="cofactor">
    <cofactor evidence="5">
        <name>Mg(2+)</name>
        <dbReference type="ChEBI" id="CHEBI:18420"/>
    </cofactor>
</comment>
<evidence type="ECO:0000313" key="7">
    <source>
        <dbReference type="EMBL" id="CAG9773487.1"/>
    </source>
</evidence>
<keyword evidence="3 5" id="KW-0378">Hydrolase</keyword>
<protein>
    <recommendedName>
        <fullName evidence="5">Deoxyuridine 5'-triphosphate nucleotidohydrolase</fullName>
        <shortName evidence="5">dUTPase</shortName>
        <ecNumber evidence="5">3.6.1.23</ecNumber>
    </recommendedName>
    <alternativeName>
        <fullName evidence="5">dUTP pyrophosphatase</fullName>
    </alternativeName>
</protein>
<dbReference type="GO" id="GO:0046081">
    <property type="term" value="P:dUTP catabolic process"/>
    <property type="evidence" value="ECO:0007669"/>
    <property type="project" value="UniProtKB-UniRule"/>
</dbReference>
<dbReference type="GO" id="GO:0006226">
    <property type="term" value="P:dUMP biosynthetic process"/>
    <property type="evidence" value="ECO:0007669"/>
    <property type="project" value="UniProtKB-UniRule"/>
</dbReference>
<dbReference type="Gene3D" id="2.70.40.10">
    <property type="match status" value="1"/>
</dbReference>
<comment type="catalytic activity">
    <reaction evidence="5">
        <text>dUTP + H2O = dUMP + diphosphate + H(+)</text>
        <dbReference type="Rhea" id="RHEA:10248"/>
        <dbReference type="ChEBI" id="CHEBI:15377"/>
        <dbReference type="ChEBI" id="CHEBI:15378"/>
        <dbReference type="ChEBI" id="CHEBI:33019"/>
        <dbReference type="ChEBI" id="CHEBI:61555"/>
        <dbReference type="ChEBI" id="CHEBI:246422"/>
        <dbReference type="EC" id="3.6.1.23"/>
    </reaction>
</comment>
<comment type="similarity">
    <text evidence="2 5">Belongs to the dUTPase family.</text>
</comment>
<keyword evidence="5" id="KW-0479">Metal-binding</keyword>
<dbReference type="CDD" id="cd07557">
    <property type="entry name" value="trimeric_dUTPase"/>
    <property type="match status" value="1"/>
</dbReference>
<evidence type="ECO:0000313" key="8">
    <source>
        <dbReference type="Proteomes" id="UP001152799"/>
    </source>
</evidence>
<dbReference type="InterPro" id="IPR036157">
    <property type="entry name" value="dUTPase-like_sf"/>
</dbReference>
<gene>
    <name evidence="7" type="ORF">CEUTPL_LOCUS13877</name>
</gene>
<dbReference type="AlphaFoldDB" id="A0A9N9QNR3"/>
<dbReference type="EMBL" id="OU892285">
    <property type="protein sequence ID" value="CAG9773487.1"/>
    <property type="molecule type" value="Genomic_DNA"/>
</dbReference>
<sequence length="153" mass="16952">MQLLMHSMMNFGKRDSVLKFARASRDAYAPTRGSDQAAGFDLKSIEEVLVPARSKALINTGIKIELPFGCYGRIAVRSGLALHHSIDIGAGVIDPDYRGIVQVLLFNHSDKVFRVKRGDRIAQLICEKIYLPELEEVSELQYSQRGENGDSSG</sequence>
<dbReference type="OrthoDB" id="419889at2759"/>
<dbReference type="NCBIfam" id="NF001862">
    <property type="entry name" value="PRK00601.1"/>
    <property type="match status" value="1"/>
</dbReference>
<keyword evidence="4 5" id="KW-0546">Nucleotide metabolism</keyword>
<accession>A0A9N9QNR3</accession>
<feature type="domain" description="dUTPase-like" evidence="6">
    <location>
        <begin position="27"/>
        <end position="151"/>
    </location>
</feature>
<keyword evidence="8" id="KW-1185">Reference proteome</keyword>
<keyword evidence="5" id="KW-0460">Magnesium</keyword>
<evidence type="ECO:0000256" key="1">
    <source>
        <dbReference type="ARBA" id="ARBA00005142"/>
    </source>
</evidence>
<evidence type="ECO:0000256" key="3">
    <source>
        <dbReference type="ARBA" id="ARBA00022801"/>
    </source>
</evidence>
<organism evidence="7 8">
    <name type="scientific">Ceutorhynchus assimilis</name>
    <name type="common">cabbage seed weevil</name>
    <dbReference type="NCBI Taxonomy" id="467358"/>
    <lineage>
        <taxon>Eukaryota</taxon>
        <taxon>Metazoa</taxon>
        <taxon>Ecdysozoa</taxon>
        <taxon>Arthropoda</taxon>
        <taxon>Hexapoda</taxon>
        <taxon>Insecta</taxon>
        <taxon>Pterygota</taxon>
        <taxon>Neoptera</taxon>
        <taxon>Endopterygota</taxon>
        <taxon>Coleoptera</taxon>
        <taxon>Polyphaga</taxon>
        <taxon>Cucujiformia</taxon>
        <taxon>Curculionidae</taxon>
        <taxon>Ceutorhynchinae</taxon>
        <taxon>Ceutorhynchus</taxon>
    </lineage>
</organism>
<evidence type="ECO:0000256" key="2">
    <source>
        <dbReference type="ARBA" id="ARBA00006581"/>
    </source>
</evidence>
<reference evidence="7" key="1">
    <citation type="submission" date="2022-01" db="EMBL/GenBank/DDBJ databases">
        <authorList>
            <person name="King R."/>
        </authorList>
    </citation>
    <scope>NUCLEOTIDE SEQUENCE</scope>
</reference>
<dbReference type="InterPro" id="IPR008181">
    <property type="entry name" value="dUTPase"/>
</dbReference>
<dbReference type="InterPro" id="IPR033704">
    <property type="entry name" value="dUTPase_trimeric"/>
</dbReference>
<comment type="function">
    <text evidence="5">Involved in nucleotide metabolism via production of dUMP, the immediate precursor of thymidine nucleotides, and decreases the intracellular concentration of dUTP so that uracil cannot be incorporated into DNA.</text>
</comment>
<dbReference type="PANTHER" id="PTHR11241">
    <property type="entry name" value="DEOXYURIDINE 5'-TRIPHOSPHATE NUCLEOTIDOHYDROLASE"/>
    <property type="match status" value="1"/>
</dbReference>
<name>A0A9N9QNR3_9CUCU</name>
<comment type="pathway">
    <text evidence="1 5">Pyrimidine metabolism; dUMP biosynthesis; dUMP from dCTP (dUTP route): step 2/2.</text>
</comment>
<dbReference type="EC" id="3.6.1.23" evidence="5"/>
<dbReference type="PANTHER" id="PTHR11241:SF0">
    <property type="entry name" value="DEOXYURIDINE 5'-TRIPHOSPHATE NUCLEOTIDOHYDROLASE"/>
    <property type="match status" value="1"/>
</dbReference>
<dbReference type="Pfam" id="PF00692">
    <property type="entry name" value="dUTPase"/>
    <property type="match status" value="1"/>
</dbReference>
<dbReference type="NCBIfam" id="TIGR00576">
    <property type="entry name" value="dut"/>
    <property type="match status" value="1"/>
</dbReference>
<dbReference type="SUPFAM" id="SSF51283">
    <property type="entry name" value="dUTPase-like"/>
    <property type="match status" value="1"/>
</dbReference>